<dbReference type="PANTHER" id="PTHR30005:SF0">
    <property type="entry name" value="RETROGRADE REGULATION PROTEIN 2"/>
    <property type="match status" value="1"/>
</dbReference>
<dbReference type="Pfam" id="PF02541">
    <property type="entry name" value="Ppx-GppA"/>
    <property type="match status" value="1"/>
</dbReference>
<proteinExistence type="predicted"/>
<gene>
    <name evidence="3" type="ORF">AWRI3580_g861</name>
</gene>
<dbReference type="STRING" id="29833.A0A1E5RY30"/>
<feature type="domain" description="Ppx/GppA phosphatase N-terminal" evidence="1">
    <location>
        <begin position="28"/>
        <end position="340"/>
    </location>
</feature>
<organism evidence="3 4">
    <name type="scientific">Hanseniaspora uvarum</name>
    <name type="common">Yeast</name>
    <name type="synonym">Kloeckera apiculata</name>
    <dbReference type="NCBI Taxonomy" id="29833"/>
    <lineage>
        <taxon>Eukaryota</taxon>
        <taxon>Fungi</taxon>
        <taxon>Dikarya</taxon>
        <taxon>Ascomycota</taxon>
        <taxon>Saccharomycotina</taxon>
        <taxon>Saccharomycetes</taxon>
        <taxon>Saccharomycodales</taxon>
        <taxon>Saccharomycodaceae</taxon>
        <taxon>Hanseniaspora</taxon>
    </lineage>
</organism>
<protein>
    <submittedName>
        <fullName evidence="3">Retrograde regulation protein 2</fullName>
    </submittedName>
</protein>
<accession>A0A1E5RY30</accession>
<dbReference type="InterPro" id="IPR050273">
    <property type="entry name" value="GppA/Ppx_hydrolase"/>
</dbReference>
<dbReference type="PANTHER" id="PTHR30005">
    <property type="entry name" value="EXOPOLYPHOSPHATASE"/>
    <property type="match status" value="1"/>
</dbReference>
<name>A0A1E5RY30_HANUV</name>
<dbReference type="InterPro" id="IPR057512">
    <property type="entry name" value="RTG2_C"/>
</dbReference>
<evidence type="ECO:0000259" key="2">
    <source>
        <dbReference type="Pfam" id="PF23566"/>
    </source>
</evidence>
<sequence>MSVSETDIVSRSLVAVVDIGSNGIRFSISSKAPHHARIMPTVYKDRLGISLFDVQYQSGNVKRSIPHEIIVEICNAIQRFKLICEDFGVADDFVKVVACEATRDIINCKELIDEIYKATNWNVNVFTKNQECDIGCYGVISSFNLVSGLFIDVGGGSFILSWIQCKNGVIKVSSSPITLPYGVGAISRRIQIEDTKTLFSEIKNAVSKAVLSINIPEELVEHAKATGGFDVYTCGGGMRSLGHLLISQEEDSGYPIQTIINGYVCSSEKFTKTVDYLLLKGHIPGNDTSKIFKVSEKRSKQLPAIGLLMSATVEALPPLKSMHFCDGGVREGLLYSSIPNNIRSQDPILISTKPYAPMRADKYLKLLLTSLPDTGIPKLILNRVAPAVCNLAFVHAGYPKELQPTAALHVADTGIIAGCHGLSHKIRALVGIALCERWGGDVPDNEHAYKKKLENLIMNQRLSAAFKGDNLDYDKKMNARIVWWTRYVGMVMFLICGVNPGGNIRDNLFSFSINENDQGAPMDIVIKLDKNDLKTSASVRSRIMVLQKKVRKLSKGSQLKARVMVEYLNE</sequence>
<dbReference type="AlphaFoldDB" id="A0A1E5RY30"/>
<dbReference type="Gene3D" id="3.30.420.40">
    <property type="match status" value="1"/>
</dbReference>
<dbReference type="FunFam" id="3.30.420.40:FF:000191">
    <property type="entry name" value="Retrograde regulation protein 2"/>
    <property type="match status" value="1"/>
</dbReference>
<dbReference type="GO" id="GO:0006357">
    <property type="term" value="P:regulation of transcription by RNA polymerase II"/>
    <property type="evidence" value="ECO:0007669"/>
    <property type="project" value="TreeGrafter"/>
</dbReference>
<dbReference type="Pfam" id="PF23566">
    <property type="entry name" value="RTG2_C"/>
    <property type="match status" value="1"/>
</dbReference>
<evidence type="ECO:0000313" key="3">
    <source>
        <dbReference type="EMBL" id="OEJ91746.1"/>
    </source>
</evidence>
<dbReference type="InterPro" id="IPR003695">
    <property type="entry name" value="Ppx_GppA_N"/>
</dbReference>
<reference evidence="4" key="1">
    <citation type="journal article" date="2016" name="Genome Announc.">
        <title>Genome sequences of three species of Hanseniaspora isolated from spontaneous wine fermentations.</title>
        <authorList>
            <person name="Sternes P.R."/>
            <person name="Lee D."/>
            <person name="Kutyna D.R."/>
            <person name="Borneman A.R."/>
        </authorList>
    </citation>
    <scope>NUCLEOTIDE SEQUENCE [LARGE SCALE GENOMIC DNA]</scope>
    <source>
        <strain evidence="4">AWRI3580</strain>
    </source>
</reference>
<dbReference type="Gene3D" id="3.30.420.150">
    <property type="entry name" value="Exopolyphosphatase. Domain 2"/>
    <property type="match status" value="1"/>
</dbReference>
<dbReference type="Proteomes" id="UP000095358">
    <property type="component" value="Unassembled WGS sequence"/>
</dbReference>
<dbReference type="SUPFAM" id="SSF53067">
    <property type="entry name" value="Actin-like ATPase domain"/>
    <property type="match status" value="2"/>
</dbReference>
<dbReference type="InterPro" id="IPR043129">
    <property type="entry name" value="ATPase_NBD"/>
</dbReference>
<keyword evidence="4" id="KW-1185">Reference proteome</keyword>
<dbReference type="OrthoDB" id="2014654at2759"/>
<feature type="domain" description="RTG2 C-terminal" evidence="2">
    <location>
        <begin position="346"/>
        <end position="460"/>
    </location>
</feature>
<evidence type="ECO:0000259" key="1">
    <source>
        <dbReference type="Pfam" id="PF02541"/>
    </source>
</evidence>
<dbReference type="VEuPathDB" id="FungiDB:AWRI3580_g861"/>
<dbReference type="EMBL" id="LPNN01000002">
    <property type="protein sequence ID" value="OEJ91746.1"/>
    <property type="molecule type" value="Genomic_DNA"/>
</dbReference>
<evidence type="ECO:0000313" key="4">
    <source>
        <dbReference type="Proteomes" id="UP000095358"/>
    </source>
</evidence>
<comment type="caution">
    <text evidence="3">The sequence shown here is derived from an EMBL/GenBank/DDBJ whole genome shotgun (WGS) entry which is preliminary data.</text>
</comment>